<protein>
    <submittedName>
        <fullName evidence="4">Sugar kinase</fullName>
    </submittedName>
</protein>
<dbReference type="SUPFAM" id="SSF53613">
    <property type="entry name" value="Ribokinase-like"/>
    <property type="match status" value="1"/>
</dbReference>
<dbReference type="GO" id="GO:0016301">
    <property type="term" value="F:kinase activity"/>
    <property type="evidence" value="ECO:0007669"/>
    <property type="project" value="UniProtKB-KW"/>
</dbReference>
<evidence type="ECO:0000256" key="2">
    <source>
        <dbReference type="ARBA" id="ARBA00022777"/>
    </source>
</evidence>
<dbReference type="Gene3D" id="3.40.1190.20">
    <property type="match status" value="1"/>
</dbReference>
<accession>S5DJG0</accession>
<keyword evidence="1" id="KW-0808">Transferase</keyword>
<organism evidence="4">
    <name type="scientific">Candidatus Actinomarina minuta</name>
    <dbReference type="NCBI Taxonomy" id="1389454"/>
    <lineage>
        <taxon>Bacteria</taxon>
        <taxon>Bacillati</taxon>
        <taxon>Actinomycetota</taxon>
        <taxon>Actinomycetes</taxon>
        <taxon>Candidatus Actinomarinidae</taxon>
        <taxon>Candidatus Actinomarinales</taxon>
        <taxon>Candidatus Actinomarineae</taxon>
        <taxon>Candidatus Actinomarinaceae</taxon>
        <taxon>Candidatus Actinomarina</taxon>
    </lineage>
</organism>
<reference evidence="4" key="1">
    <citation type="journal article" date="2013" name="Sci. Rep.">
        <title>Metagenomics uncovers a new group of low GC and ultra-small marine Actinobacteria.</title>
        <authorList>
            <person name="Ghai R."/>
            <person name="Mizuno C.M."/>
            <person name="Picazo A."/>
            <person name="Camacho A."/>
            <person name="Rodriguez-Valera F."/>
        </authorList>
    </citation>
    <scope>NUCLEOTIDE SEQUENCE</scope>
</reference>
<dbReference type="EMBL" id="KC811117">
    <property type="protein sequence ID" value="AGQ18946.1"/>
    <property type="molecule type" value="Genomic_DNA"/>
</dbReference>
<keyword evidence="2 4" id="KW-0418">Kinase</keyword>
<feature type="domain" description="Carbohydrate kinase PfkB" evidence="3">
    <location>
        <begin position="5"/>
        <end position="132"/>
    </location>
</feature>
<dbReference type="PANTHER" id="PTHR10584:SF167">
    <property type="entry name" value="PFKB DOMAIN PROTEIN"/>
    <property type="match status" value="1"/>
</dbReference>
<sequence>MSFKNILCFGTLNPDLIYFIDKLPNRGDDIRSFSSKIRSGGTAINCSELIALWNKPVHVRGNSISNDPMGKYLINHLKENNIQYDDVIINDTPTPTCSIFVDSTGERTIVSSGYEQLEWSSLENLNNFDSLILDRYSIQFIKDDLKSLKNKNNLFLCQAGYQYEINYKLDFLIVSKDEINVKQANDLIDSKTVKYILLTSSSLPARLISSEGNIEIVPPDFKTINSTGAGDATAAYIAAFGINDLIPTIKNACAAGAIVAGTNEKPTLEKIQEISALVDVNLR</sequence>
<dbReference type="Pfam" id="PF00294">
    <property type="entry name" value="PfkB"/>
    <property type="match status" value="1"/>
</dbReference>
<dbReference type="InterPro" id="IPR029056">
    <property type="entry name" value="Ribokinase-like"/>
</dbReference>
<proteinExistence type="predicted"/>
<evidence type="ECO:0000256" key="1">
    <source>
        <dbReference type="ARBA" id="ARBA00022679"/>
    </source>
</evidence>
<dbReference type="InterPro" id="IPR011611">
    <property type="entry name" value="PfkB_dom"/>
</dbReference>
<evidence type="ECO:0000259" key="3">
    <source>
        <dbReference type="Pfam" id="PF00294"/>
    </source>
</evidence>
<dbReference type="PANTHER" id="PTHR10584">
    <property type="entry name" value="SUGAR KINASE"/>
    <property type="match status" value="1"/>
</dbReference>
<evidence type="ECO:0000313" key="4">
    <source>
        <dbReference type="EMBL" id="AGQ18946.1"/>
    </source>
</evidence>
<dbReference type="AlphaFoldDB" id="S5DJG0"/>
<name>S5DJG0_9ACTN</name>